<dbReference type="InterPro" id="IPR011990">
    <property type="entry name" value="TPR-like_helical_dom_sf"/>
</dbReference>
<evidence type="ECO:0008006" key="3">
    <source>
        <dbReference type="Google" id="ProtNLM"/>
    </source>
</evidence>
<evidence type="ECO:0000313" key="1">
    <source>
        <dbReference type="EMBL" id="OSX75853.1"/>
    </source>
</evidence>
<dbReference type="SUPFAM" id="SSF48452">
    <property type="entry name" value="TPR-like"/>
    <property type="match status" value="2"/>
</dbReference>
<dbReference type="AlphaFoldDB" id="A0A1X6P5D3"/>
<name>A0A1X6P5D3_PORUM</name>
<reference evidence="1 2" key="1">
    <citation type="submission" date="2017-03" db="EMBL/GenBank/DDBJ databases">
        <title>WGS assembly of Porphyra umbilicalis.</title>
        <authorList>
            <person name="Brawley S.H."/>
            <person name="Blouin N.A."/>
            <person name="Ficko-Blean E."/>
            <person name="Wheeler G.L."/>
            <person name="Lohr M."/>
            <person name="Goodson H.V."/>
            <person name="Jenkins J.W."/>
            <person name="Blaby-Haas C.E."/>
            <person name="Helliwell K.E."/>
            <person name="Chan C."/>
            <person name="Marriage T."/>
            <person name="Bhattacharya D."/>
            <person name="Klein A.S."/>
            <person name="Badis Y."/>
            <person name="Brodie J."/>
            <person name="Cao Y."/>
            <person name="Collen J."/>
            <person name="Dittami S.M."/>
            <person name="Gachon C.M."/>
            <person name="Green B.R."/>
            <person name="Karpowicz S."/>
            <person name="Kim J.W."/>
            <person name="Kudahl U."/>
            <person name="Lin S."/>
            <person name="Michel G."/>
            <person name="Mittag M."/>
            <person name="Olson B.J."/>
            <person name="Pangilinan J."/>
            <person name="Peng Y."/>
            <person name="Qiu H."/>
            <person name="Shu S."/>
            <person name="Singer J.T."/>
            <person name="Smith A.G."/>
            <person name="Sprecher B.N."/>
            <person name="Wagner V."/>
            <person name="Wang W."/>
            <person name="Wang Z.-Y."/>
            <person name="Yan J."/>
            <person name="Yarish C."/>
            <person name="Zoeuner-Riek S."/>
            <person name="Zhuang Y."/>
            <person name="Zou Y."/>
            <person name="Lindquist E.A."/>
            <person name="Grimwood J."/>
            <person name="Barry K."/>
            <person name="Rokhsar D.S."/>
            <person name="Schmutz J."/>
            <person name="Stiller J.W."/>
            <person name="Grossman A.R."/>
            <person name="Prochnik S.E."/>
        </authorList>
    </citation>
    <scope>NUCLEOTIDE SEQUENCE [LARGE SCALE GENOMIC DNA]</scope>
    <source>
        <strain evidence="1">4086291</strain>
    </source>
</reference>
<evidence type="ECO:0000313" key="2">
    <source>
        <dbReference type="Proteomes" id="UP000218209"/>
    </source>
</evidence>
<gene>
    <name evidence="1" type="ORF">BU14_0218s0019</name>
</gene>
<dbReference type="Proteomes" id="UP000218209">
    <property type="component" value="Unassembled WGS sequence"/>
</dbReference>
<dbReference type="Gene3D" id="1.25.40.10">
    <property type="entry name" value="Tetratricopeptide repeat domain"/>
    <property type="match status" value="2"/>
</dbReference>
<accession>A0A1X6P5D3</accession>
<sequence>MPFSTRSEAVFASVPAATLMRIDALPVQNVQLVLAAGAGKTVTAGVPPFSSGEENAWVRRVLAKTECHALSLVTVGSMIGDSGGAWRGVVEALQRRWMDPSLECSDGDAPWPSVRAALDESFWTLSDEVFRAVFPALGIPPARVCLPVLARLWQSTLGESVVAGGTSAGPVDGVLTSNVEQLVNALIQVGLVRRDVDDASGDLIAVNVHPVVGEYALSLLGDATPATHQQMVDAYMNGLGAVSRDAHGWRRVPFWEVPDDGYWYDNVVRHVAAAGDVCGLISVMDPEWQAARVRESSLLAFQADVELMLTALTAVIRDATPGVTHPPVLLGRVHAALASAYTERFTGGRWLNMEMAVMHWGSAVALVPHADAPVLWTEWQSGLGRACRALVGGVRADSLEAAIACCQRALHASTRGAAPLQWAAMQVSLGDALIDRVVGDASNSIEAAIACYYKALEVWTREAAPLDWASTHINLGAAYHQRDAGDQAINMEAAIACYSQALEEHTRSLTPVQWGMANHNLGIAYYHRLLGDKAAAIESAIACFQSALTVRTREASPFRWGSTQHHLGMAFRDRMFGDPATNRKTAAACFESALAVRTRAAAPINWAETQYQMGVMHHGRHGEGAMGAADVSVAVACYSRALKVYTPEAAPQQWMDANCSLLQALVDGGSWSAAVESVMDTE</sequence>
<organism evidence="1 2">
    <name type="scientific">Porphyra umbilicalis</name>
    <name type="common">Purple laver</name>
    <name type="synonym">Red alga</name>
    <dbReference type="NCBI Taxonomy" id="2786"/>
    <lineage>
        <taxon>Eukaryota</taxon>
        <taxon>Rhodophyta</taxon>
        <taxon>Bangiophyceae</taxon>
        <taxon>Bangiales</taxon>
        <taxon>Bangiaceae</taxon>
        <taxon>Porphyra</taxon>
    </lineage>
</organism>
<keyword evidence="2" id="KW-1185">Reference proteome</keyword>
<proteinExistence type="predicted"/>
<dbReference type="OrthoDB" id="5979705at2759"/>
<dbReference type="EMBL" id="KV918888">
    <property type="protein sequence ID" value="OSX75853.1"/>
    <property type="molecule type" value="Genomic_DNA"/>
</dbReference>
<protein>
    <recommendedName>
        <fullName evidence="3">Tetratricopeptide repeat protein</fullName>
    </recommendedName>
</protein>